<protein>
    <recommendedName>
        <fullName evidence="4">RAB6-interacting golgin</fullName>
    </recommendedName>
</protein>
<dbReference type="InterPro" id="IPR007033">
    <property type="entry name" value="GORAB"/>
</dbReference>
<evidence type="ECO:0000256" key="3">
    <source>
        <dbReference type="ARBA" id="ARBA00005599"/>
    </source>
</evidence>
<keyword evidence="9" id="KW-1185">Reference proteome</keyword>
<evidence type="ECO:0000256" key="7">
    <source>
        <dbReference type="ARBA" id="ARBA00023054"/>
    </source>
</evidence>
<gene>
    <name evidence="8" type="ORF">FPE_LOCUS4149</name>
</gene>
<evidence type="ECO:0000313" key="9">
    <source>
        <dbReference type="Proteomes" id="UP000834106"/>
    </source>
</evidence>
<dbReference type="EMBL" id="OU503037">
    <property type="protein sequence ID" value="CAI9756719.1"/>
    <property type="molecule type" value="Genomic_DNA"/>
</dbReference>
<dbReference type="AlphaFoldDB" id="A0AAD1YSE9"/>
<evidence type="ECO:0000256" key="1">
    <source>
        <dbReference type="ARBA" id="ARBA00004496"/>
    </source>
</evidence>
<evidence type="ECO:0000256" key="5">
    <source>
        <dbReference type="ARBA" id="ARBA00022490"/>
    </source>
</evidence>
<dbReference type="InterPro" id="IPR027417">
    <property type="entry name" value="P-loop_NTPase"/>
</dbReference>
<dbReference type="GO" id="GO:0005794">
    <property type="term" value="C:Golgi apparatus"/>
    <property type="evidence" value="ECO:0007669"/>
    <property type="project" value="UniProtKB-SubCell"/>
</dbReference>
<sequence length="215" mass="24363">MGRFALSTFMVEEEEIQTRKMEVQERVLAHMGRIEQENRRLSTVREELEALADPRKKEVTLVQKKIDAANKELKTLDRPVRRRSIEFLWQEGHTAFTIKEEADTEAANVKDQDSKWKDFGSIFSTLLLGTRAKLEPLEGYIFLDGLEVRVSFGGVCKQSLSELSGGQRSLFALSLIRALLCASDSAPVLVPFGAASVWLLWLVLGFLCGPFEWEQ</sequence>
<accession>A0AAD1YSE9</accession>
<evidence type="ECO:0000313" key="8">
    <source>
        <dbReference type="EMBL" id="CAI9756719.1"/>
    </source>
</evidence>
<comment type="similarity">
    <text evidence="3">Belongs to the GORAB family.</text>
</comment>
<comment type="subcellular location">
    <subcellularLocation>
        <location evidence="1">Cytoplasm</location>
    </subcellularLocation>
    <subcellularLocation>
        <location evidence="2">Golgi apparatus</location>
    </subcellularLocation>
</comment>
<proteinExistence type="inferred from homology"/>
<dbReference type="Proteomes" id="UP000834106">
    <property type="component" value="Chromosome 2"/>
</dbReference>
<evidence type="ECO:0000256" key="2">
    <source>
        <dbReference type="ARBA" id="ARBA00004555"/>
    </source>
</evidence>
<evidence type="ECO:0000256" key="6">
    <source>
        <dbReference type="ARBA" id="ARBA00023034"/>
    </source>
</evidence>
<dbReference type="Gene3D" id="3.40.50.300">
    <property type="entry name" value="P-loop containing nucleotide triphosphate hydrolases"/>
    <property type="match status" value="1"/>
</dbReference>
<keyword evidence="6" id="KW-0333">Golgi apparatus</keyword>
<dbReference type="SUPFAM" id="SSF52540">
    <property type="entry name" value="P-loop containing nucleoside triphosphate hydrolases"/>
    <property type="match status" value="1"/>
</dbReference>
<keyword evidence="7" id="KW-0175">Coiled coil</keyword>
<dbReference type="PANTHER" id="PTHR21470:SF2">
    <property type="entry name" value="RAB6-INTERACTING GOLGIN"/>
    <property type="match status" value="1"/>
</dbReference>
<dbReference type="PANTHER" id="PTHR21470">
    <property type="entry name" value="RAB6-INTERACTING PROTEIN GORAB"/>
    <property type="match status" value="1"/>
</dbReference>
<name>A0AAD1YSE9_9LAMI</name>
<organism evidence="8 9">
    <name type="scientific">Fraxinus pennsylvanica</name>
    <dbReference type="NCBI Taxonomy" id="56036"/>
    <lineage>
        <taxon>Eukaryota</taxon>
        <taxon>Viridiplantae</taxon>
        <taxon>Streptophyta</taxon>
        <taxon>Embryophyta</taxon>
        <taxon>Tracheophyta</taxon>
        <taxon>Spermatophyta</taxon>
        <taxon>Magnoliopsida</taxon>
        <taxon>eudicotyledons</taxon>
        <taxon>Gunneridae</taxon>
        <taxon>Pentapetalae</taxon>
        <taxon>asterids</taxon>
        <taxon>lamiids</taxon>
        <taxon>Lamiales</taxon>
        <taxon>Oleaceae</taxon>
        <taxon>Oleeae</taxon>
        <taxon>Fraxinus</taxon>
    </lineage>
</organism>
<keyword evidence="5" id="KW-0963">Cytoplasm</keyword>
<evidence type="ECO:0000256" key="4">
    <source>
        <dbReference type="ARBA" id="ARBA00014130"/>
    </source>
</evidence>
<reference evidence="8" key="1">
    <citation type="submission" date="2023-05" db="EMBL/GenBank/DDBJ databases">
        <authorList>
            <person name="Huff M."/>
        </authorList>
    </citation>
    <scope>NUCLEOTIDE SEQUENCE</scope>
</reference>
<dbReference type="Pfam" id="PF04949">
    <property type="entry name" value="Transcrip_act"/>
    <property type="match status" value="1"/>
</dbReference>